<dbReference type="GO" id="GO:0016987">
    <property type="term" value="F:sigma factor activity"/>
    <property type="evidence" value="ECO:0007669"/>
    <property type="project" value="UniProtKB-KW"/>
</dbReference>
<evidence type="ECO:0000256" key="4">
    <source>
        <dbReference type="ARBA" id="ARBA00023125"/>
    </source>
</evidence>
<keyword evidence="3" id="KW-0731">Sigma factor</keyword>
<proteinExistence type="inferred from homology"/>
<keyword evidence="7" id="KW-1185">Reference proteome</keyword>
<dbReference type="SUPFAM" id="SSF88659">
    <property type="entry name" value="Sigma3 and sigma4 domains of RNA polymerase sigma factors"/>
    <property type="match status" value="1"/>
</dbReference>
<keyword evidence="4" id="KW-0238">DNA-binding</keyword>
<evidence type="ECO:0000256" key="5">
    <source>
        <dbReference type="ARBA" id="ARBA00023163"/>
    </source>
</evidence>
<name>A0A8J7JAY0_9FLAO</name>
<dbReference type="GO" id="GO:0006352">
    <property type="term" value="P:DNA-templated transcription initiation"/>
    <property type="evidence" value="ECO:0007669"/>
    <property type="project" value="InterPro"/>
</dbReference>
<dbReference type="PANTHER" id="PTHR43133">
    <property type="entry name" value="RNA POLYMERASE ECF-TYPE SIGMA FACTO"/>
    <property type="match status" value="1"/>
</dbReference>
<evidence type="ECO:0000256" key="1">
    <source>
        <dbReference type="ARBA" id="ARBA00010641"/>
    </source>
</evidence>
<protein>
    <submittedName>
        <fullName evidence="6">Sigma-70 family RNA polymerase sigma factor</fullName>
    </submittedName>
</protein>
<dbReference type="GO" id="GO:0003677">
    <property type="term" value="F:DNA binding"/>
    <property type="evidence" value="ECO:0007669"/>
    <property type="project" value="UniProtKB-KW"/>
</dbReference>
<dbReference type="RefSeq" id="WP_199114484.1">
    <property type="nucleotide sequence ID" value="NZ_JAELVQ010000006.1"/>
</dbReference>
<dbReference type="InterPro" id="IPR013325">
    <property type="entry name" value="RNA_pol_sigma_r2"/>
</dbReference>
<dbReference type="Proteomes" id="UP000610931">
    <property type="component" value="Unassembled WGS sequence"/>
</dbReference>
<evidence type="ECO:0000256" key="2">
    <source>
        <dbReference type="ARBA" id="ARBA00023015"/>
    </source>
</evidence>
<dbReference type="NCBIfam" id="TIGR02937">
    <property type="entry name" value="sigma70-ECF"/>
    <property type="match status" value="1"/>
</dbReference>
<reference evidence="6" key="1">
    <citation type="submission" date="2020-12" db="EMBL/GenBank/DDBJ databases">
        <title>Snuella sp. nov., isolated from sediment in Incheon.</title>
        <authorList>
            <person name="Kim W."/>
        </authorList>
    </citation>
    <scope>NUCLEOTIDE SEQUENCE</scope>
    <source>
        <strain evidence="6">CAU 1569</strain>
    </source>
</reference>
<comment type="caution">
    <text evidence="6">The sequence shown here is derived from an EMBL/GenBank/DDBJ whole genome shotgun (WGS) entry which is preliminary data.</text>
</comment>
<evidence type="ECO:0000256" key="3">
    <source>
        <dbReference type="ARBA" id="ARBA00023082"/>
    </source>
</evidence>
<comment type="similarity">
    <text evidence="1">Belongs to the sigma-70 factor family. ECF subfamily.</text>
</comment>
<evidence type="ECO:0000313" key="7">
    <source>
        <dbReference type="Proteomes" id="UP000610931"/>
    </source>
</evidence>
<organism evidence="6 7">
    <name type="scientific">Snuella sedimenti</name>
    <dbReference type="NCBI Taxonomy" id="2798802"/>
    <lineage>
        <taxon>Bacteria</taxon>
        <taxon>Pseudomonadati</taxon>
        <taxon>Bacteroidota</taxon>
        <taxon>Flavobacteriia</taxon>
        <taxon>Flavobacteriales</taxon>
        <taxon>Flavobacteriaceae</taxon>
        <taxon>Snuella</taxon>
    </lineage>
</organism>
<keyword evidence="5" id="KW-0804">Transcription</keyword>
<dbReference type="PANTHER" id="PTHR43133:SF8">
    <property type="entry name" value="RNA POLYMERASE SIGMA FACTOR HI_1459-RELATED"/>
    <property type="match status" value="1"/>
</dbReference>
<evidence type="ECO:0000313" key="6">
    <source>
        <dbReference type="EMBL" id="MBJ6367714.1"/>
    </source>
</evidence>
<keyword evidence="2" id="KW-0805">Transcription regulation</keyword>
<dbReference type="InterPro" id="IPR013324">
    <property type="entry name" value="RNA_pol_sigma_r3/r4-like"/>
</dbReference>
<dbReference type="InterPro" id="IPR014284">
    <property type="entry name" value="RNA_pol_sigma-70_dom"/>
</dbReference>
<dbReference type="SUPFAM" id="SSF88946">
    <property type="entry name" value="Sigma2 domain of RNA polymerase sigma factors"/>
    <property type="match status" value="1"/>
</dbReference>
<dbReference type="Gene3D" id="1.10.1740.10">
    <property type="match status" value="1"/>
</dbReference>
<accession>A0A8J7JAY0</accession>
<dbReference type="AlphaFoldDB" id="A0A8J7JAY0"/>
<dbReference type="InterPro" id="IPR039425">
    <property type="entry name" value="RNA_pol_sigma-70-like"/>
</dbReference>
<gene>
    <name evidence="6" type="ORF">JF259_06410</name>
</gene>
<dbReference type="EMBL" id="JAELVQ010000006">
    <property type="protein sequence ID" value="MBJ6367714.1"/>
    <property type="molecule type" value="Genomic_DNA"/>
</dbReference>
<sequence>MLLSNFKLLKNGDPTALENIHTKYYRSIFWVGKGIINDHFVIESLVQDTFLKLWVHRDRIESPEHMVRFLRFVMKRECISFYSSPKNKFFRNVHSLENFDNYQDYMLGYNPVNVTENLKDQKSQQKALNRIKSVLPLLSANRRHLIELCLKYGFQYKAIAKVIGSSITETSNEVKHAIEDIKNIVLHTSIPKKQKRPPNGIKVQSVMTKDQKRVLELRFKKNHSFASIAKELNLTQKEVHKEFMTAYKLMQQNHEQQLESA</sequence>